<dbReference type="InterPro" id="IPR041507">
    <property type="entry name" value="UCH_C"/>
</dbReference>
<feature type="domain" description="UCH37-like C-terminal" evidence="3">
    <location>
        <begin position="180"/>
        <end position="223"/>
    </location>
</feature>
<evidence type="ECO:0000256" key="1">
    <source>
        <dbReference type="PROSITE-ProRule" id="PRU01394"/>
    </source>
</evidence>
<dbReference type="Gene3D" id="1.20.58.860">
    <property type="match status" value="1"/>
</dbReference>
<evidence type="ECO:0000259" key="3">
    <source>
        <dbReference type="Pfam" id="PF18031"/>
    </source>
</evidence>
<dbReference type="PROSITE" id="PS52049">
    <property type="entry name" value="ULD"/>
    <property type="match status" value="1"/>
</dbReference>
<protein>
    <recommendedName>
        <fullName evidence="3">UCH37-like C-terminal domain-containing protein</fullName>
    </recommendedName>
</protein>
<organism evidence="4 5">
    <name type="scientific">Protopolystoma xenopodis</name>
    <dbReference type="NCBI Taxonomy" id="117903"/>
    <lineage>
        <taxon>Eukaryota</taxon>
        <taxon>Metazoa</taxon>
        <taxon>Spiralia</taxon>
        <taxon>Lophotrochozoa</taxon>
        <taxon>Platyhelminthes</taxon>
        <taxon>Monogenea</taxon>
        <taxon>Polyopisthocotylea</taxon>
        <taxon>Polystomatidea</taxon>
        <taxon>Polystomatidae</taxon>
        <taxon>Protopolystoma</taxon>
    </lineage>
</organism>
<dbReference type="Pfam" id="PF18031">
    <property type="entry name" value="UCH_C"/>
    <property type="match status" value="1"/>
</dbReference>
<name>A0A3S5B693_9PLAT</name>
<evidence type="ECO:0000313" key="4">
    <source>
        <dbReference type="EMBL" id="VEL14318.1"/>
    </source>
</evidence>
<comment type="caution">
    <text evidence="4">The sequence shown here is derived from an EMBL/GenBank/DDBJ whole genome shotgun (WGS) entry which is preliminary data.</text>
</comment>
<keyword evidence="1" id="KW-0833">Ubl conjugation pathway</keyword>
<dbReference type="EMBL" id="CAAALY010020750">
    <property type="protein sequence ID" value="VEL14318.1"/>
    <property type="molecule type" value="Genomic_DNA"/>
</dbReference>
<dbReference type="GO" id="GO:0006511">
    <property type="term" value="P:ubiquitin-dependent protein catabolic process"/>
    <property type="evidence" value="ECO:0007669"/>
    <property type="project" value="UniProtKB-UniRule"/>
</dbReference>
<feature type="compositionally biased region" description="Pro residues" evidence="2">
    <location>
        <begin position="239"/>
        <end position="253"/>
    </location>
</feature>
<feature type="region of interest" description="Disordered" evidence="2">
    <location>
        <begin position="447"/>
        <end position="483"/>
    </location>
</feature>
<proteinExistence type="predicted"/>
<feature type="compositionally biased region" description="Polar residues" evidence="2">
    <location>
        <begin position="447"/>
        <end position="458"/>
    </location>
</feature>
<feature type="region of interest" description="Disordered" evidence="2">
    <location>
        <begin position="233"/>
        <end position="255"/>
    </location>
</feature>
<feature type="region of interest" description="Disordered" evidence="2">
    <location>
        <begin position="115"/>
        <end position="136"/>
    </location>
</feature>
<sequence length="483" mass="50933">MASHSLANTRSNLLSSGPCLNGIPPMGQIGSFSCIKHNQNGLVNNHGPSNRQSLETGEAVSHSGTTIAPSSALLSSARIHTSINFSDCSPNFECVCSCSCNRGWSQGIELVGSGLSGSTGNSGEEESAAISSVNGKRKFPQVRKQQKVQQNHLAPPLLTACFTAGELEQLLSRVSEQIRACHEALREEEEKRRVYRVDDARRVHDYMPFIRTFLLALQRHGMLRRLVAKAQSRIRHPPSHLPIPPPPPPPPRHSPIQPVVLNPSCISSTGNTSYRQLLGSVTASSAIAVSGATRLPALTVAGVSNTKPLSHQNGASVSVSRAASFKGCRVGGGIVLSDSGRTKLTDSTGTSITNNRLRRRPSRLPTPKAQKRHTSSSYSSCSPSSVVSYSHSASATSPIIKCHSSRQSLASSSTSVTAGATQDNGEACVTAAGQSTPVSLLVSTINHSGPEHTVSSSAELRRHSARNSSNGSTEAGKTSSATF</sequence>
<dbReference type="OrthoDB" id="1924260at2759"/>
<evidence type="ECO:0000313" key="5">
    <source>
        <dbReference type="Proteomes" id="UP000784294"/>
    </source>
</evidence>
<feature type="region of interest" description="Disordered" evidence="2">
    <location>
        <begin position="336"/>
        <end position="383"/>
    </location>
</feature>
<feature type="compositionally biased region" description="Polar residues" evidence="2">
    <location>
        <begin position="466"/>
        <end position="483"/>
    </location>
</feature>
<gene>
    <name evidence="4" type="ORF">PXEA_LOCUS7758</name>
</gene>
<evidence type="ECO:0000256" key="2">
    <source>
        <dbReference type="SAM" id="MobiDB-lite"/>
    </source>
</evidence>
<accession>A0A3S5B693</accession>
<dbReference type="AlphaFoldDB" id="A0A3S5B693"/>
<reference evidence="4" key="1">
    <citation type="submission" date="2018-11" db="EMBL/GenBank/DDBJ databases">
        <authorList>
            <consortium name="Pathogen Informatics"/>
        </authorList>
    </citation>
    <scope>NUCLEOTIDE SEQUENCE</scope>
</reference>
<keyword evidence="5" id="KW-1185">Reference proteome</keyword>
<dbReference type="Proteomes" id="UP000784294">
    <property type="component" value="Unassembled WGS sequence"/>
</dbReference>